<keyword evidence="1" id="KW-0805">Transcription regulation</keyword>
<dbReference type="Pfam" id="PF01638">
    <property type="entry name" value="HxlR"/>
    <property type="match status" value="1"/>
</dbReference>
<evidence type="ECO:0000313" key="5">
    <source>
        <dbReference type="EMBL" id="KUG14175.1"/>
    </source>
</evidence>
<dbReference type="SUPFAM" id="SSF46785">
    <property type="entry name" value="Winged helix' DNA-binding domain"/>
    <property type="match status" value="1"/>
</dbReference>
<dbReference type="InterPro" id="IPR002577">
    <property type="entry name" value="HTH_HxlR"/>
</dbReference>
<dbReference type="GO" id="GO:0003677">
    <property type="term" value="F:DNA binding"/>
    <property type="evidence" value="ECO:0007669"/>
    <property type="project" value="UniProtKB-KW"/>
</dbReference>
<keyword evidence="2" id="KW-0238">DNA-binding</keyword>
<accession>A0A0W8EZZ4</accession>
<dbReference type="EMBL" id="LNQE01001692">
    <property type="protein sequence ID" value="KUG14175.1"/>
    <property type="molecule type" value="Genomic_DNA"/>
</dbReference>
<dbReference type="InterPro" id="IPR036390">
    <property type="entry name" value="WH_DNA-bd_sf"/>
</dbReference>
<reference evidence="5" key="1">
    <citation type="journal article" date="2015" name="Proc. Natl. Acad. Sci. U.S.A.">
        <title>Networks of energetic and metabolic interactions define dynamics in microbial communities.</title>
        <authorList>
            <person name="Embree M."/>
            <person name="Liu J.K."/>
            <person name="Al-Bassam M.M."/>
            <person name="Zengler K."/>
        </authorList>
    </citation>
    <scope>NUCLEOTIDE SEQUENCE</scope>
</reference>
<evidence type="ECO:0000259" key="4">
    <source>
        <dbReference type="PROSITE" id="PS51118"/>
    </source>
</evidence>
<dbReference type="Gene3D" id="1.10.10.10">
    <property type="entry name" value="Winged helix-like DNA-binding domain superfamily/Winged helix DNA-binding domain"/>
    <property type="match status" value="1"/>
</dbReference>
<feature type="domain" description="HTH hxlR-type" evidence="4">
    <location>
        <begin position="5"/>
        <end position="107"/>
    </location>
</feature>
<sequence length="119" mass="13709">MQESCTVSQTVRYLSKRWTLLIILEIYKGVGFTRRFSELRNALPGITPKVLSERLKELEQEEIITRTVDATAFPVRTEYSLTESGLEIIGIIRDIKTWALKWKIENIACGDQDCKECVL</sequence>
<dbReference type="AlphaFoldDB" id="A0A0W8EZZ4"/>
<comment type="caution">
    <text evidence="5">The sequence shown here is derived from an EMBL/GenBank/DDBJ whole genome shotgun (WGS) entry which is preliminary data.</text>
</comment>
<keyword evidence="3" id="KW-0804">Transcription</keyword>
<evidence type="ECO:0000256" key="3">
    <source>
        <dbReference type="ARBA" id="ARBA00023163"/>
    </source>
</evidence>
<protein>
    <submittedName>
        <fullName evidence="5">Transcriptional regulator, hxlr family</fullName>
    </submittedName>
</protein>
<dbReference type="PANTHER" id="PTHR33204:SF18">
    <property type="entry name" value="TRANSCRIPTIONAL REGULATORY PROTEIN"/>
    <property type="match status" value="1"/>
</dbReference>
<gene>
    <name evidence="5" type="ORF">ASZ90_016192</name>
</gene>
<evidence type="ECO:0000256" key="2">
    <source>
        <dbReference type="ARBA" id="ARBA00023125"/>
    </source>
</evidence>
<proteinExistence type="predicted"/>
<dbReference type="PROSITE" id="PS51118">
    <property type="entry name" value="HTH_HXLR"/>
    <property type="match status" value="1"/>
</dbReference>
<evidence type="ECO:0000256" key="1">
    <source>
        <dbReference type="ARBA" id="ARBA00023015"/>
    </source>
</evidence>
<dbReference type="InterPro" id="IPR036388">
    <property type="entry name" value="WH-like_DNA-bd_sf"/>
</dbReference>
<name>A0A0W8EZZ4_9ZZZZ</name>
<organism evidence="5">
    <name type="scientific">hydrocarbon metagenome</name>
    <dbReference type="NCBI Taxonomy" id="938273"/>
    <lineage>
        <taxon>unclassified sequences</taxon>
        <taxon>metagenomes</taxon>
        <taxon>ecological metagenomes</taxon>
    </lineage>
</organism>
<dbReference type="PANTHER" id="PTHR33204">
    <property type="entry name" value="TRANSCRIPTIONAL REGULATOR, MARR FAMILY"/>
    <property type="match status" value="1"/>
</dbReference>